<protein>
    <submittedName>
        <fullName evidence="2">Uncharacterized protein</fullName>
    </submittedName>
</protein>
<sequence>MTDSDHRYGDAPLGKSVEEIEQDSGNLVNSPVEGEEVRDGGGPDGLLVPPVLSGPSGTGMIPAIIDGGRVTREAEDGSGADDGTDRPGRDSSEGTI</sequence>
<accession>A0ABP9XBY7</accession>
<feature type="compositionally biased region" description="Low complexity" evidence="1">
    <location>
        <begin position="45"/>
        <end position="55"/>
    </location>
</feature>
<proteinExistence type="predicted"/>
<dbReference type="Proteomes" id="UP001404956">
    <property type="component" value="Unassembled WGS sequence"/>
</dbReference>
<name>A0ABP9XBY7_9DEIO</name>
<keyword evidence="3" id="KW-1185">Reference proteome</keyword>
<feature type="compositionally biased region" description="Basic and acidic residues" evidence="1">
    <location>
        <begin position="83"/>
        <end position="96"/>
    </location>
</feature>
<dbReference type="EMBL" id="BAABRV010000002">
    <property type="protein sequence ID" value="GAA5532877.1"/>
    <property type="molecule type" value="Genomic_DNA"/>
</dbReference>
<gene>
    <name evidence="2" type="ORF">Dalu01_01268</name>
</gene>
<feature type="region of interest" description="Disordered" evidence="1">
    <location>
        <begin position="1"/>
        <end position="96"/>
    </location>
</feature>
<dbReference type="RefSeq" id="WP_345452357.1">
    <property type="nucleotide sequence ID" value="NZ_BAABRV010000002.1"/>
</dbReference>
<comment type="caution">
    <text evidence="2">The sequence shown here is derived from an EMBL/GenBank/DDBJ whole genome shotgun (WGS) entry which is preliminary data.</text>
</comment>
<evidence type="ECO:0000313" key="2">
    <source>
        <dbReference type="EMBL" id="GAA5532877.1"/>
    </source>
</evidence>
<organism evidence="2 3">
    <name type="scientific">Deinococcus aluminii</name>
    <dbReference type="NCBI Taxonomy" id="1656885"/>
    <lineage>
        <taxon>Bacteria</taxon>
        <taxon>Thermotogati</taxon>
        <taxon>Deinococcota</taxon>
        <taxon>Deinococci</taxon>
        <taxon>Deinococcales</taxon>
        <taxon>Deinococcaceae</taxon>
        <taxon>Deinococcus</taxon>
    </lineage>
</organism>
<evidence type="ECO:0000256" key="1">
    <source>
        <dbReference type="SAM" id="MobiDB-lite"/>
    </source>
</evidence>
<reference evidence="2 3" key="1">
    <citation type="submission" date="2024-02" db="EMBL/GenBank/DDBJ databases">
        <title>Deinococcus aluminii NBRC 112889.</title>
        <authorList>
            <person name="Ichikawa N."/>
            <person name="Katano-Makiyama Y."/>
            <person name="Hidaka K."/>
        </authorList>
    </citation>
    <scope>NUCLEOTIDE SEQUENCE [LARGE SCALE GENOMIC DNA]</scope>
    <source>
        <strain evidence="2 3">NBRC 112889</strain>
    </source>
</reference>
<evidence type="ECO:0000313" key="3">
    <source>
        <dbReference type="Proteomes" id="UP001404956"/>
    </source>
</evidence>